<comment type="caution">
    <text evidence="2">The sequence shown here is derived from an EMBL/GenBank/DDBJ whole genome shotgun (WGS) entry which is preliminary data.</text>
</comment>
<dbReference type="EMBL" id="LAYJ01000009">
    <property type="protein sequence ID" value="KKI52465.1"/>
    <property type="molecule type" value="Genomic_DNA"/>
</dbReference>
<accession>A0A0M2NQI1</accession>
<dbReference type="Proteomes" id="UP000034076">
    <property type="component" value="Unassembled WGS sequence"/>
</dbReference>
<keyword evidence="3" id="KW-1185">Reference proteome</keyword>
<evidence type="ECO:0000313" key="3">
    <source>
        <dbReference type="Proteomes" id="UP000034076"/>
    </source>
</evidence>
<evidence type="ECO:0000313" key="2">
    <source>
        <dbReference type="EMBL" id="KKI52465.1"/>
    </source>
</evidence>
<proteinExistence type="predicted"/>
<gene>
    <name evidence="2" type="ORF">CHK_0020</name>
    <name evidence="1" type="ORF">CHK_1644</name>
</gene>
<reference evidence="2 3" key="1">
    <citation type="submission" date="2015-04" db="EMBL/GenBank/DDBJ databases">
        <title>Draft genome sequence of bacteremic isolate Catabacter hongkongensis type strain HKU16T.</title>
        <authorList>
            <person name="Lau S.K."/>
            <person name="Teng J.L."/>
            <person name="Huang Y."/>
            <person name="Curreem S.O."/>
            <person name="Tsui S.K."/>
            <person name="Woo P.C."/>
        </authorList>
    </citation>
    <scope>NUCLEOTIDE SEQUENCE [LARGE SCALE GENOMIC DNA]</scope>
    <source>
        <strain evidence="2 3">HKU16</strain>
    </source>
</reference>
<dbReference type="EMBL" id="LAYJ01000096">
    <property type="protein sequence ID" value="KKI50872.1"/>
    <property type="molecule type" value="Genomic_DNA"/>
</dbReference>
<sequence>MNELCAHSAEVANRINAIYNAVAKQIYMICPQSHAARVVRIR</sequence>
<name>A0A0M2NQI1_9FIRM</name>
<dbReference type="AlphaFoldDB" id="A0A0M2NQI1"/>
<evidence type="ECO:0000313" key="1">
    <source>
        <dbReference type="EMBL" id="KKI50872.1"/>
    </source>
</evidence>
<organism evidence="2 3">
    <name type="scientific">Christensenella hongkongensis</name>
    <dbReference type="NCBI Taxonomy" id="270498"/>
    <lineage>
        <taxon>Bacteria</taxon>
        <taxon>Bacillati</taxon>
        <taxon>Bacillota</taxon>
        <taxon>Clostridia</taxon>
        <taxon>Christensenellales</taxon>
        <taxon>Christensenellaceae</taxon>
        <taxon>Christensenella</taxon>
    </lineage>
</organism>
<protein>
    <submittedName>
        <fullName evidence="2">Uncharacterized protein</fullName>
    </submittedName>
</protein>